<dbReference type="Pfam" id="PF01513">
    <property type="entry name" value="NAD_kinase"/>
    <property type="match status" value="1"/>
</dbReference>
<dbReference type="EC" id="2.7.1.23" evidence="6"/>
<evidence type="ECO:0000313" key="7">
    <source>
        <dbReference type="EMBL" id="CZB15782.1"/>
    </source>
</evidence>
<feature type="binding site" evidence="6">
    <location>
        <begin position="153"/>
        <end position="154"/>
    </location>
    <ligand>
        <name>NAD(+)</name>
        <dbReference type="ChEBI" id="CHEBI:57540"/>
    </ligand>
</feature>
<dbReference type="GO" id="GO:0005737">
    <property type="term" value="C:cytoplasm"/>
    <property type="evidence" value="ECO:0007669"/>
    <property type="project" value="UniProtKB-SubCell"/>
</dbReference>
<evidence type="ECO:0000256" key="2">
    <source>
        <dbReference type="ARBA" id="ARBA00022777"/>
    </source>
</evidence>
<accession>A0A161KJM6</accession>
<organism evidence="7 8">
    <name type="scientific">Candidatus Synechococcus spongiarum</name>
    <dbReference type="NCBI Taxonomy" id="431041"/>
    <lineage>
        <taxon>Bacteria</taxon>
        <taxon>Bacillati</taxon>
        <taxon>Cyanobacteriota</taxon>
        <taxon>Cyanophyceae</taxon>
        <taxon>Synechococcales</taxon>
        <taxon>Synechococcaceae</taxon>
        <taxon>Synechococcus</taxon>
    </lineage>
</organism>
<keyword evidence="4 6" id="KW-0520">NAD</keyword>
<feature type="binding site" evidence="6">
    <location>
        <begin position="65"/>
        <end position="66"/>
    </location>
    <ligand>
        <name>NAD(+)</name>
        <dbReference type="ChEBI" id="CHEBI:57540"/>
    </ligand>
</feature>
<reference evidence="8" key="1">
    <citation type="submission" date="2016-02" db="EMBL/GenBank/DDBJ databases">
        <authorList>
            <person name="liu f."/>
        </authorList>
    </citation>
    <scope>NUCLEOTIDE SEQUENCE [LARGE SCALE GENOMIC DNA]</scope>
</reference>
<name>A0A161KJM6_9SYNE</name>
<comment type="subcellular location">
    <subcellularLocation>
        <location evidence="6">Cytoplasm</location>
    </subcellularLocation>
</comment>
<evidence type="ECO:0000256" key="6">
    <source>
        <dbReference type="HAMAP-Rule" id="MF_00361"/>
    </source>
</evidence>
<comment type="cofactor">
    <cofactor evidence="6">
        <name>a divalent metal cation</name>
        <dbReference type="ChEBI" id="CHEBI:60240"/>
    </cofactor>
</comment>
<dbReference type="GO" id="GO:0005524">
    <property type="term" value="F:ATP binding"/>
    <property type="evidence" value="ECO:0007669"/>
    <property type="project" value="UniProtKB-KW"/>
</dbReference>
<evidence type="ECO:0000256" key="5">
    <source>
        <dbReference type="ARBA" id="ARBA00047925"/>
    </source>
</evidence>
<comment type="catalytic activity">
    <reaction evidence="5 6">
        <text>NAD(+) + ATP = ADP + NADP(+) + H(+)</text>
        <dbReference type="Rhea" id="RHEA:18629"/>
        <dbReference type="ChEBI" id="CHEBI:15378"/>
        <dbReference type="ChEBI" id="CHEBI:30616"/>
        <dbReference type="ChEBI" id="CHEBI:57540"/>
        <dbReference type="ChEBI" id="CHEBI:58349"/>
        <dbReference type="ChEBI" id="CHEBI:456216"/>
        <dbReference type="EC" id="2.7.1.23"/>
    </reaction>
</comment>
<dbReference type="Proteomes" id="UP000182631">
    <property type="component" value="Unassembled WGS sequence"/>
</dbReference>
<dbReference type="GO" id="GO:0046872">
    <property type="term" value="F:metal ion binding"/>
    <property type="evidence" value="ECO:0007669"/>
    <property type="project" value="UniProtKB-UniRule"/>
</dbReference>
<evidence type="ECO:0000256" key="3">
    <source>
        <dbReference type="ARBA" id="ARBA00022857"/>
    </source>
</evidence>
<evidence type="ECO:0000256" key="1">
    <source>
        <dbReference type="ARBA" id="ARBA00022679"/>
    </source>
</evidence>
<feature type="active site" description="Proton acceptor" evidence="6">
    <location>
        <position position="65"/>
    </location>
</feature>
<dbReference type="HAMAP" id="MF_00361">
    <property type="entry name" value="NAD_kinase"/>
    <property type="match status" value="1"/>
</dbReference>
<gene>
    <name evidence="6" type="primary">nadK</name>
    <name evidence="7" type="ORF">FLM9_670</name>
</gene>
<keyword evidence="6" id="KW-0963">Cytoplasm</keyword>
<dbReference type="GO" id="GO:0006741">
    <property type="term" value="P:NADP+ biosynthetic process"/>
    <property type="evidence" value="ECO:0007669"/>
    <property type="project" value="UniProtKB-UniRule"/>
</dbReference>
<dbReference type="InterPro" id="IPR017437">
    <property type="entry name" value="ATP-NAD_kinase_PpnK-typ_C"/>
</dbReference>
<comment type="similarity">
    <text evidence="6">Belongs to the NAD kinase family.</text>
</comment>
<dbReference type="RefSeq" id="WP_074457202.1">
    <property type="nucleotide sequence ID" value="NZ_FITM01000078.1"/>
</dbReference>
<dbReference type="InterPro" id="IPR017438">
    <property type="entry name" value="ATP-NAD_kinase_N"/>
</dbReference>
<dbReference type="OrthoDB" id="9774737at2"/>
<keyword evidence="8" id="KW-1185">Reference proteome</keyword>
<dbReference type="GO" id="GO:0003951">
    <property type="term" value="F:NAD+ kinase activity"/>
    <property type="evidence" value="ECO:0007669"/>
    <property type="project" value="UniProtKB-UniRule"/>
</dbReference>
<dbReference type="Pfam" id="PF20143">
    <property type="entry name" value="NAD_kinase_C"/>
    <property type="match status" value="1"/>
</dbReference>
<dbReference type="InterPro" id="IPR016064">
    <property type="entry name" value="NAD/diacylglycerol_kinase_sf"/>
</dbReference>
<dbReference type="NCBIfam" id="NF002731">
    <property type="entry name" value="PRK02645.1"/>
    <property type="match status" value="1"/>
</dbReference>
<dbReference type="SUPFAM" id="SSF111331">
    <property type="entry name" value="NAD kinase/diacylglycerol kinase-like"/>
    <property type="match status" value="1"/>
</dbReference>
<keyword evidence="1 6" id="KW-0808">Transferase</keyword>
<keyword evidence="3 6" id="KW-0521">NADP</keyword>
<dbReference type="PANTHER" id="PTHR20275">
    <property type="entry name" value="NAD KINASE"/>
    <property type="match status" value="1"/>
</dbReference>
<keyword evidence="6" id="KW-0067">ATP-binding</keyword>
<evidence type="ECO:0000313" key="8">
    <source>
        <dbReference type="Proteomes" id="UP000182631"/>
    </source>
</evidence>
<comment type="function">
    <text evidence="6">Involved in the regulation of the intracellular balance of NAD and NADP, and is a key enzyme in the biosynthesis of NADP. Catalyzes specifically the phosphorylation on 2'-hydroxyl of the adenosine moiety of NAD to yield NADP.</text>
</comment>
<evidence type="ECO:0000256" key="4">
    <source>
        <dbReference type="ARBA" id="ARBA00023027"/>
    </source>
</evidence>
<proteinExistence type="inferred from homology"/>
<sequence>MKLTSVWLICRDGTPLADRWAHLCAEQLGGFGAVCHIARSGLNCNPFPDLLATGLPDLTVVLGGDGTVLSAARHLASYEVPLLAFNVGGHLGFLTHAPSLLHQGSGVGEDSVWQRIRDDRYAVTRPMLLEAAVDYGDGRLDYGPVGDLHLALNDFYLRPGLDDRSPTCRLELAVDGEVVDQVQGDGLIVSTPTGSTGYTLASGGPIVHPAIDAIVVSPICPMSLSSRAVVLPPRARLAIWPLGETGRVVKLWKDGAYAATLHPRQTCILQRAQRHAQMLVLGQQPSYFKTLRRKLNWAGSLGNGPLSSHDVPPST</sequence>
<feature type="binding site" evidence="6">
    <location>
        <position position="185"/>
    </location>
    <ligand>
        <name>NAD(+)</name>
        <dbReference type="ChEBI" id="CHEBI:57540"/>
    </ligand>
</feature>
<dbReference type="InterPro" id="IPR002504">
    <property type="entry name" value="NADK"/>
</dbReference>
<dbReference type="Gene3D" id="2.60.200.30">
    <property type="entry name" value="Probable inorganic polyphosphate/atp-NAD kinase, domain 2"/>
    <property type="match status" value="1"/>
</dbReference>
<dbReference type="EMBL" id="FITM01000078">
    <property type="protein sequence ID" value="CZB15782.1"/>
    <property type="molecule type" value="Genomic_DNA"/>
</dbReference>
<keyword evidence="2 6" id="KW-0418">Kinase</keyword>
<dbReference type="GO" id="GO:0019674">
    <property type="term" value="P:NAD+ metabolic process"/>
    <property type="evidence" value="ECO:0007669"/>
    <property type="project" value="InterPro"/>
</dbReference>
<protein>
    <recommendedName>
        <fullName evidence="6">NAD kinase</fullName>
        <ecNumber evidence="6">2.7.1.23</ecNumber>
    </recommendedName>
    <alternativeName>
        <fullName evidence="6">ATP-dependent NAD kinase</fullName>
    </alternativeName>
</protein>
<comment type="caution">
    <text evidence="6">Lacks conserved residue(s) required for the propagation of feature annotation.</text>
</comment>
<dbReference type="GO" id="GO:0051287">
    <property type="term" value="F:NAD binding"/>
    <property type="evidence" value="ECO:0007669"/>
    <property type="project" value="UniProtKB-ARBA"/>
</dbReference>
<keyword evidence="6" id="KW-0547">Nucleotide-binding</keyword>
<dbReference type="PANTHER" id="PTHR20275:SF0">
    <property type="entry name" value="NAD KINASE"/>
    <property type="match status" value="1"/>
</dbReference>
<dbReference type="Gene3D" id="3.40.50.10330">
    <property type="entry name" value="Probable inorganic polyphosphate/atp-NAD kinase, domain 1"/>
    <property type="match status" value="1"/>
</dbReference>
<dbReference type="AlphaFoldDB" id="A0A161KJM6"/>